<protein>
    <submittedName>
        <fullName evidence="1">Unannotated protein</fullName>
    </submittedName>
</protein>
<evidence type="ECO:0000313" key="1">
    <source>
        <dbReference type="EMBL" id="CAB4815746.1"/>
    </source>
</evidence>
<sequence>MREMERPADPHQIAVVSAWGELGDPRKIVLIQEVSAFVSTNHVYRVVLDDGHAVIGKVSNYGSYFLFAEDHDRLHACSVGLSGTRFEGMLADILTKDDRPYTWYDGSLWVAFYREVERRESLPAVLSGAEVENFGREMAEFHKASAAIAPSLPPSSKSIKSDAIHLLELLESPFAPRNYGLAPERIGRLRRHTHEFLMELERIRYDYWEKIPVLIDWNLGNFSVDRQPDGTFRLFSRWDYDWFRIEPRLLDFYFCSRVSSRTGDRTHWTYGPHTLTEEPFLRFLGAYHEVHPLSEIEVRFIPESYRFFILNYVVKEGARFFRADLCEEFRRDAATRYLPAFESFDHQPLLGVIAQA</sequence>
<reference evidence="1" key="1">
    <citation type="submission" date="2020-05" db="EMBL/GenBank/DDBJ databases">
        <authorList>
            <person name="Chiriac C."/>
            <person name="Salcher M."/>
            <person name="Ghai R."/>
            <person name="Kavagutti S V."/>
        </authorList>
    </citation>
    <scope>NUCLEOTIDE SEQUENCE</scope>
</reference>
<accession>A0A6J6Z869</accession>
<gene>
    <name evidence="1" type="ORF">UFOPK3001_01877</name>
</gene>
<organism evidence="1">
    <name type="scientific">freshwater metagenome</name>
    <dbReference type="NCBI Taxonomy" id="449393"/>
    <lineage>
        <taxon>unclassified sequences</taxon>
        <taxon>metagenomes</taxon>
        <taxon>ecological metagenomes</taxon>
    </lineage>
</organism>
<dbReference type="SUPFAM" id="SSF56112">
    <property type="entry name" value="Protein kinase-like (PK-like)"/>
    <property type="match status" value="1"/>
</dbReference>
<dbReference type="EMBL" id="CAFAAJ010000142">
    <property type="protein sequence ID" value="CAB4815746.1"/>
    <property type="molecule type" value="Genomic_DNA"/>
</dbReference>
<name>A0A6J6Z869_9ZZZZ</name>
<proteinExistence type="predicted"/>
<dbReference type="AlphaFoldDB" id="A0A6J6Z869"/>
<dbReference type="InterPro" id="IPR011009">
    <property type="entry name" value="Kinase-like_dom_sf"/>
</dbReference>